<evidence type="ECO:0000313" key="2">
    <source>
        <dbReference type="Proteomes" id="UP000217895"/>
    </source>
</evidence>
<reference evidence="1 2" key="1">
    <citation type="submission" date="2017-06" db="EMBL/GenBank/DDBJ databases">
        <title>Genome sequencing of cyanobaciteial culture collection at National Institute for Environmental Studies (NIES).</title>
        <authorList>
            <person name="Hirose Y."/>
            <person name="Shimura Y."/>
            <person name="Fujisawa T."/>
            <person name="Nakamura Y."/>
            <person name="Kawachi M."/>
        </authorList>
    </citation>
    <scope>NUCLEOTIDE SEQUENCE [LARGE SCALE GENOMIC DNA]</scope>
    <source>
        <strain evidence="1 2">NIES-2135</strain>
    </source>
</reference>
<proteinExistence type="predicted"/>
<sequence length="70" mass="8153">MVVSTMNRFITYARKATSAPLLISIYRDDWTYSGYRAIAWANVRVVRAAKATRQVTQDKITDRPRIRKFS</sequence>
<evidence type="ECO:0000313" key="1">
    <source>
        <dbReference type="EMBL" id="BAY54508.1"/>
    </source>
</evidence>
<dbReference type="EMBL" id="AP018203">
    <property type="protein sequence ID" value="BAY54508.1"/>
    <property type="molecule type" value="Genomic_DNA"/>
</dbReference>
<dbReference type="Proteomes" id="UP000217895">
    <property type="component" value="Chromosome"/>
</dbReference>
<name>A0A1Z4JCV5_LEPBY</name>
<gene>
    <name evidence="1" type="ORF">NIES2135_13250</name>
</gene>
<accession>A0A1Z4JCV5</accession>
<dbReference type="AlphaFoldDB" id="A0A1Z4JCV5"/>
<protein>
    <submittedName>
        <fullName evidence="1">Uncharacterized protein</fullName>
    </submittedName>
</protein>
<organism evidence="1 2">
    <name type="scientific">Leptolyngbya boryana NIES-2135</name>
    <dbReference type="NCBI Taxonomy" id="1973484"/>
    <lineage>
        <taxon>Bacteria</taxon>
        <taxon>Bacillati</taxon>
        <taxon>Cyanobacteriota</taxon>
        <taxon>Cyanophyceae</taxon>
        <taxon>Leptolyngbyales</taxon>
        <taxon>Leptolyngbyaceae</taxon>
        <taxon>Leptolyngbya group</taxon>
        <taxon>Leptolyngbya</taxon>
    </lineage>
</organism>
<keyword evidence="2" id="KW-1185">Reference proteome</keyword>